<evidence type="ECO:0000256" key="2">
    <source>
        <dbReference type="ARBA" id="ARBA00022527"/>
    </source>
</evidence>
<reference evidence="16 17" key="2">
    <citation type="submission" date="2018-11" db="EMBL/GenBank/DDBJ databases">
        <authorList>
            <consortium name="Pathogen Informatics"/>
        </authorList>
    </citation>
    <scope>NUCLEOTIDE SEQUENCE [LARGE SCALE GENOMIC DNA]</scope>
</reference>
<evidence type="ECO:0000256" key="14">
    <source>
        <dbReference type="SAM" id="Phobius"/>
    </source>
</evidence>
<dbReference type="PANTHER" id="PTHR22984">
    <property type="entry name" value="SERINE/THREONINE-PROTEIN KINASE PIM"/>
    <property type="match status" value="1"/>
</dbReference>
<evidence type="ECO:0000256" key="10">
    <source>
        <dbReference type="PIRSR" id="PIRSR037993-1"/>
    </source>
</evidence>
<dbReference type="EMBL" id="UYWY01026845">
    <property type="protein sequence ID" value="VDM50721.1"/>
    <property type="molecule type" value="Genomic_DNA"/>
</dbReference>
<dbReference type="PIRSF" id="PIRSF037993">
    <property type="entry name" value="STPK_Pim-1"/>
    <property type="match status" value="1"/>
</dbReference>
<dbReference type="Proteomes" id="UP000050794">
    <property type="component" value="Unassembled WGS sequence"/>
</dbReference>
<dbReference type="Gene3D" id="3.30.200.20">
    <property type="entry name" value="Phosphorylase Kinase, domain 1"/>
    <property type="match status" value="1"/>
</dbReference>
<keyword evidence="5 12" id="KW-0547">Nucleotide-binding</keyword>
<feature type="transmembrane region" description="Helical" evidence="14">
    <location>
        <begin position="136"/>
        <end position="155"/>
    </location>
</feature>
<keyword evidence="7 11" id="KW-0067">ATP-binding</keyword>
<evidence type="ECO:0000256" key="1">
    <source>
        <dbReference type="ARBA" id="ARBA00012513"/>
    </source>
</evidence>
<evidence type="ECO:0000256" key="12">
    <source>
        <dbReference type="PROSITE-ProRule" id="PRU10141"/>
    </source>
</evidence>
<dbReference type="AlphaFoldDB" id="A0A183VF80"/>
<dbReference type="GO" id="GO:0005524">
    <property type="term" value="F:ATP binding"/>
    <property type="evidence" value="ECO:0007669"/>
    <property type="project" value="UniProtKB-UniRule"/>
</dbReference>
<accession>A0A183VF80</accession>
<comment type="catalytic activity">
    <reaction evidence="9">
        <text>L-seryl-[protein] + ATP = O-phospho-L-seryl-[protein] + ADP + H(+)</text>
        <dbReference type="Rhea" id="RHEA:17989"/>
        <dbReference type="Rhea" id="RHEA-COMP:9863"/>
        <dbReference type="Rhea" id="RHEA-COMP:11604"/>
        <dbReference type="ChEBI" id="CHEBI:15378"/>
        <dbReference type="ChEBI" id="CHEBI:29999"/>
        <dbReference type="ChEBI" id="CHEBI:30616"/>
        <dbReference type="ChEBI" id="CHEBI:83421"/>
        <dbReference type="ChEBI" id="CHEBI:456216"/>
        <dbReference type="EC" id="2.7.11.1"/>
    </reaction>
</comment>
<feature type="binding site" evidence="11 12">
    <location>
        <position position="60"/>
    </location>
    <ligand>
        <name>ATP</name>
        <dbReference type="ChEBI" id="CHEBI:30616"/>
    </ligand>
</feature>
<dbReference type="Pfam" id="PF00069">
    <property type="entry name" value="Pkinase"/>
    <property type="match status" value="1"/>
</dbReference>
<dbReference type="GO" id="GO:0043066">
    <property type="term" value="P:negative regulation of apoptotic process"/>
    <property type="evidence" value="ECO:0007669"/>
    <property type="project" value="InterPro"/>
</dbReference>
<dbReference type="SMART" id="SM00220">
    <property type="entry name" value="S_TKc"/>
    <property type="match status" value="1"/>
</dbReference>
<dbReference type="GO" id="GO:0005634">
    <property type="term" value="C:nucleus"/>
    <property type="evidence" value="ECO:0007669"/>
    <property type="project" value="UniProtKB-SubCell"/>
</dbReference>
<dbReference type="EC" id="2.7.11.1" evidence="1"/>
<evidence type="ECO:0000256" key="4">
    <source>
        <dbReference type="ARBA" id="ARBA00022679"/>
    </source>
</evidence>
<evidence type="ECO:0000256" key="7">
    <source>
        <dbReference type="ARBA" id="ARBA00022840"/>
    </source>
</evidence>
<evidence type="ECO:0000313" key="17">
    <source>
        <dbReference type="Proteomes" id="UP000050794"/>
    </source>
</evidence>
<keyword evidence="14" id="KW-0472">Membrane</keyword>
<dbReference type="PANTHER" id="PTHR22984:SF31">
    <property type="entry name" value="SERINE_THREONINE-PROTEIN KINASE"/>
    <property type="match status" value="1"/>
</dbReference>
<dbReference type="InterPro" id="IPR000719">
    <property type="entry name" value="Prot_kinase_dom"/>
</dbReference>
<keyword evidence="2 13" id="KW-0723">Serine/threonine-protein kinase</keyword>
<protein>
    <recommendedName>
        <fullName evidence="1">non-specific serine/threonine protein kinase</fullName>
        <ecNumber evidence="1">2.7.11.1</ecNumber>
    </recommendedName>
</protein>
<dbReference type="PROSITE" id="PS50011">
    <property type="entry name" value="PROTEIN_KINASE_DOM"/>
    <property type="match status" value="1"/>
</dbReference>
<dbReference type="GO" id="GO:0004674">
    <property type="term" value="F:protein serine/threonine kinase activity"/>
    <property type="evidence" value="ECO:0007669"/>
    <property type="project" value="UniProtKB-KW"/>
</dbReference>
<feature type="binding site" evidence="11">
    <location>
        <begin position="37"/>
        <end position="45"/>
    </location>
    <ligand>
        <name>ATP</name>
        <dbReference type="ChEBI" id="CHEBI:30616"/>
    </ligand>
</feature>
<evidence type="ECO:0000256" key="5">
    <source>
        <dbReference type="ARBA" id="ARBA00022741"/>
    </source>
</evidence>
<keyword evidence="3" id="KW-0597">Phosphoprotein</keyword>
<sequence length="261" mass="29520">MISYSQLRSLTPQIDDDFVSGRDGISFKDKYKQCNPLGCGGFGTVYGGVRIEDKLPVAIKYVKRENITALQKVFLLCKIVNSRNHFKRESNEHLTLLSEANAQSVFKDRFGGGIPLEIAVLQKCQNITGVVRMLDWYELATAFVIIVVAVIVCAWKGILHRDIKDENVVIDLQTGLVKLIDFGCAIFFRGNNVPLTHFEGTPLYSPPEWIMFSRYDDLQGAVWSLGILLYDMVCGDVPFHSEREIVWKGSLSWPFYVSARE</sequence>
<reference evidence="18" key="1">
    <citation type="submission" date="2016-06" db="UniProtKB">
        <authorList>
            <consortium name="WormBaseParasite"/>
        </authorList>
    </citation>
    <scope>IDENTIFICATION</scope>
</reference>
<organism evidence="17 18">
    <name type="scientific">Toxocara canis</name>
    <name type="common">Canine roundworm</name>
    <dbReference type="NCBI Taxonomy" id="6265"/>
    <lineage>
        <taxon>Eukaryota</taxon>
        <taxon>Metazoa</taxon>
        <taxon>Ecdysozoa</taxon>
        <taxon>Nematoda</taxon>
        <taxon>Chromadorea</taxon>
        <taxon>Rhabditida</taxon>
        <taxon>Spirurina</taxon>
        <taxon>Ascaridomorpha</taxon>
        <taxon>Ascaridoidea</taxon>
        <taxon>Toxocaridae</taxon>
        <taxon>Toxocara</taxon>
    </lineage>
</organism>
<dbReference type="InterPro" id="IPR008271">
    <property type="entry name" value="Ser/Thr_kinase_AS"/>
</dbReference>
<dbReference type="Gene3D" id="1.10.510.10">
    <property type="entry name" value="Transferase(Phosphotransferase) domain 1"/>
    <property type="match status" value="1"/>
</dbReference>
<evidence type="ECO:0000313" key="16">
    <source>
        <dbReference type="EMBL" id="VDM50721.1"/>
    </source>
</evidence>
<evidence type="ECO:0000313" key="18">
    <source>
        <dbReference type="WBParaSite" id="TCNE_0001940401-mRNA-1"/>
    </source>
</evidence>
<dbReference type="InterPro" id="IPR051138">
    <property type="entry name" value="PIM_Ser/Thr_kinase"/>
</dbReference>
<feature type="domain" description="Protein kinase" evidence="15">
    <location>
        <begin position="31"/>
        <end position="261"/>
    </location>
</feature>
<dbReference type="PROSITE" id="PS00107">
    <property type="entry name" value="PROTEIN_KINASE_ATP"/>
    <property type="match status" value="1"/>
</dbReference>
<dbReference type="WBParaSite" id="TCNE_0001940401-mRNA-1">
    <property type="protein sequence ID" value="TCNE_0001940401-mRNA-1"/>
    <property type="gene ID" value="TCNE_0001940401"/>
</dbReference>
<dbReference type="GO" id="GO:0006915">
    <property type="term" value="P:apoptotic process"/>
    <property type="evidence" value="ECO:0007669"/>
    <property type="project" value="UniProtKB-KW"/>
</dbReference>
<proteinExistence type="inferred from homology"/>
<evidence type="ECO:0000259" key="15">
    <source>
        <dbReference type="PROSITE" id="PS50011"/>
    </source>
</evidence>
<evidence type="ECO:0000256" key="13">
    <source>
        <dbReference type="RuleBase" id="RU000304"/>
    </source>
</evidence>
<keyword evidence="14" id="KW-0812">Transmembrane</keyword>
<evidence type="ECO:0000256" key="9">
    <source>
        <dbReference type="ARBA" id="ARBA00048679"/>
    </source>
</evidence>
<keyword evidence="4" id="KW-0808">Transferase</keyword>
<evidence type="ECO:0000256" key="3">
    <source>
        <dbReference type="ARBA" id="ARBA00022553"/>
    </source>
</evidence>
<evidence type="ECO:0000256" key="6">
    <source>
        <dbReference type="ARBA" id="ARBA00022777"/>
    </source>
</evidence>
<evidence type="ECO:0000256" key="11">
    <source>
        <dbReference type="PIRSR" id="PIRSR037993-2"/>
    </source>
</evidence>
<dbReference type="GO" id="GO:0005737">
    <property type="term" value="C:cytoplasm"/>
    <property type="evidence" value="ECO:0007669"/>
    <property type="project" value="TreeGrafter"/>
</dbReference>
<dbReference type="SUPFAM" id="SSF56112">
    <property type="entry name" value="Protein kinase-like (PK-like)"/>
    <property type="match status" value="1"/>
</dbReference>
<feature type="active site" description="Proton acceptor" evidence="10">
    <location>
        <position position="162"/>
    </location>
</feature>
<dbReference type="PROSITE" id="PS00108">
    <property type="entry name" value="PROTEIN_KINASE_ST"/>
    <property type="match status" value="1"/>
</dbReference>
<gene>
    <name evidence="16" type="ORF">TCNE_LOCUS19400</name>
</gene>
<keyword evidence="6" id="KW-0418">Kinase</keyword>
<dbReference type="InterPro" id="IPR017348">
    <property type="entry name" value="PIM1/2/3"/>
</dbReference>
<dbReference type="InterPro" id="IPR017441">
    <property type="entry name" value="Protein_kinase_ATP_BS"/>
</dbReference>
<dbReference type="InterPro" id="IPR011009">
    <property type="entry name" value="Kinase-like_dom_sf"/>
</dbReference>
<comment type="catalytic activity">
    <reaction evidence="8">
        <text>L-threonyl-[protein] + ATP = O-phospho-L-threonyl-[protein] + ADP + H(+)</text>
        <dbReference type="Rhea" id="RHEA:46608"/>
        <dbReference type="Rhea" id="RHEA-COMP:11060"/>
        <dbReference type="Rhea" id="RHEA-COMP:11605"/>
        <dbReference type="ChEBI" id="CHEBI:15378"/>
        <dbReference type="ChEBI" id="CHEBI:30013"/>
        <dbReference type="ChEBI" id="CHEBI:30616"/>
        <dbReference type="ChEBI" id="CHEBI:61977"/>
        <dbReference type="ChEBI" id="CHEBI:456216"/>
        <dbReference type="EC" id="2.7.11.1"/>
    </reaction>
</comment>
<evidence type="ECO:0000256" key="8">
    <source>
        <dbReference type="ARBA" id="ARBA00047899"/>
    </source>
</evidence>
<keyword evidence="17" id="KW-1185">Reference proteome</keyword>
<keyword evidence="14" id="KW-1133">Transmembrane helix</keyword>
<name>A0A183VF80_TOXCA</name>
<comment type="similarity">
    <text evidence="13">Belongs to the protein kinase superfamily.</text>
</comment>